<gene>
    <name evidence="18" type="ORF">Syun_026255</name>
</gene>
<dbReference type="Proteomes" id="UP001420932">
    <property type="component" value="Unassembled WGS sequence"/>
</dbReference>
<dbReference type="AlphaFoldDB" id="A0AAP0HWU9"/>
<evidence type="ECO:0000256" key="8">
    <source>
        <dbReference type="ARBA" id="ARBA00022737"/>
    </source>
</evidence>
<keyword evidence="10" id="KW-0418">Kinase</keyword>
<dbReference type="InterPro" id="IPR032675">
    <property type="entry name" value="LRR_dom_sf"/>
</dbReference>
<evidence type="ECO:0000256" key="10">
    <source>
        <dbReference type="ARBA" id="ARBA00022777"/>
    </source>
</evidence>
<comment type="subcellular location">
    <subcellularLocation>
        <location evidence="2">Cell membrane</location>
    </subcellularLocation>
    <subcellularLocation>
        <location evidence="1">Membrane</location>
        <topology evidence="1">Single-pass membrane protein</topology>
    </subcellularLocation>
</comment>
<evidence type="ECO:0000313" key="19">
    <source>
        <dbReference type="Proteomes" id="UP001420932"/>
    </source>
</evidence>
<evidence type="ECO:0000256" key="16">
    <source>
        <dbReference type="SAM" id="Phobius"/>
    </source>
</evidence>
<dbReference type="SUPFAM" id="SSF56112">
    <property type="entry name" value="Protein kinase-like (PK-like)"/>
    <property type="match status" value="1"/>
</dbReference>
<evidence type="ECO:0000256" key="1">
    <source>
        <dbReference type="ARBA" id="ARBA00004167"/>
    </source>
</evidence>
<comment type="caution">
    <text evidence="18">The sequence shown here is derived from an EMBL/GenBank/DDBJ whole genome shotgun (WGS) entry which is preliminary data.</text>
</comment>
<dbReference type="FunFam" id="3.80.10.10:FF:000383">
    <property type="entry name" value="Leucine-rich repeat receptor protein kinase EMS1"/>
    <property type="match status" value="1"/>
</dbReference>
<dbReference type="EMBL" id="JBBNAF010000011">
    <property type="protein sequence ID" value="KAK9099210.1"/>
    <property type="molecule type" value="Genomic_DNA"/>
</dbReference>
<evidence type="ECO:0000256" key="2">
    <source>
        <dbReference type="ARBA" id="ARBA00004236"/>
    </source>
</evidence>
<dbReference type="SUPFAM" id="SSF52058">
    <property type="entry name" value="L domain-like"/>
    <property type="match status" value="1"/>
</dbReference>
<keyword evidence="13 16" id="KW-0472">Membrane</keyword>
<keyword evidence="7" id="KW-0732">Signal</keyword>
<dbReference type="InterPro" id="IPR050647">
    <property type="entry name" value="Plant_LRR-RLKs"/>
</dbReference>
<keyword evidence="14" id="KW-0325">Glycoprotein</keyword>
<name>A0AAP0HWU9_9MAGN</name>
<dbReference type="PROSITE" id="PS50011">
    <property type="entry name" value="PROTEIN_KINASE_DOM"/>
    <property type="match status" value="1"/>
</dbReference>
<evidence type="ECO:0000256" key="13">
    <source>
        <dbReference type="ARBA" id="ARBA00023136"/>
    </source>
</evidence>
<evidence type="ECO:0000256" key="7">
    <source>
        <dbReference type="ARBA" id="ARBA00022729"/>
    </source>
</evidence>
<dbReference type="Gene3D" id="3.80.10.10">
    <property type="entry name" value="Ribonuclease Inhibitor"/>
    <property type="match status" value="2"/>
</dbReference>
<evidence type="ECO:0000256" key="5">
    <source>
        <dbReference type="ARBA" id="ARBA00022679"/>
    </source>
</evidence>
<keyword evidence="11 15" id="KW-0067">ATP-binding</keyword>
<keyword evidence="19" id="KW-1185">Reference proteome</keyword>
<dbReference type="GO" id="GO:0005886">
    <property type="term" value="C:plasma membrane"/>
    <property type="evidence" value="ECO:0007669"/>
    <property type="project" value="UniProtKB-SubCell"/>
</dbReference>
<sequence length="964" mass="107788">MLQHHHHHHHHHHSPLPLQLQHQLPQLPPICNHLPNLTHLDLSFNYFTEPFPPSLYNCTHLEHLDLSQNYFTGPIPSTIHNLSPNLLHLDLSYNNFSGAIPPALAQLRSLRRLYMIKNLFNSTFPKEIGLIPNLQDLRMGYNPFSPSPIPTQFGDLNNLRFLWMSNMNLIGEIPGSLGGLVSLQHLDLTTNELSGEIPNELLLLQNLTHLYLYSNRLSGEMPRRVECLNLKEIDLSMNQLSGSIPEAFGDLRNLVGLDMYANRLSGPIPNAIANIPSLVRIRLFLNSLNGSLPPELGLHSKLQDLEVCENQLSGNLPRNLCYNGGLNGLIVFKNDFSGELPRSLENCDSLATIQLYENRFSGEIPSRLFALNNLTWVIVRDNEFSGEIPSLYAWNLTRLDIGNNRFSGRIPAGIKSAVNLQVFGASNNELSGEIPVELAGLSKLLALSLDRNRLSGGIPTEISSWKSINTLNLSRNQLSGEIPNQIGELSKHINSIDLSYNRLSGEIPPGFGELRRLSFLNLSSNQLTGKIPIEFTNSAFDHSFLNNPKLCTHETCISEPRNGSPGLPSPLLALILILSSAIFIAAVLLTIYMMRDYRRKKREQDLSTWKLTSFQSLLHFTEEHILSNLNDNNLIGSGGSGKVFRVRVNSSGGEFVAVKKIWNKGKLEQKKEKEFEAEVHILGTIRHANIVKLLCCISCEKSKLLVYEYMVNSSLDRWLHGKRRGSSATGFSRSNSVRDSVFLDWPTRLLIAVGAAQGLCYMHHDCSPPIIHRDVKSSNILLDSEFKAKIADFGLAKMLAKSGEPHTMSAVAGSFGYLAPEYAYTTKVNEKIDIYSFGVVLLELVTGREANYGDEHTCLAEWAWRHFQDGKPIVDALDEEVKEPCYIDEMSMVFKVGLICTGNKPEDRPSMKKVLQILQHSEPLKDKEAKRTSDGDSYAFLATTDGSAFGHKEEDQGYVLMPDV</sequence>
<dbReference type="InterPro" id="IPR011009">
    <property type="entry name" value="Kinase-like_dom_sf"/>
</dbReference>
<dbReference type="InterPro" id="IPR017441">
    <property type="entry name" value="Protein_kinase_ATP_BS"/>
</dbReference>
<dbReference type="SMART" id="SM00369">
    <property type="entry name" value="LRR_TYP"/>
    <property type="match status" value="6"/>
</dbReference>
<evidence type="ECO:0000256" key="9">
    <source>
        <dbReference type="ARBA" id="ARBA00022741"/>
    </source>
</evidence>
<protein>
    <recommendedName>
        <fullName evidence="17">Protein kinase domain-containing protein</fullName>
    </recommendedName>
</protein>
<dbReference type="PANTHER" id="PTHR48056">
    <property type="entry name" value="LRR RECEPTOR-LIKE SERINE/THREONINE-PROTEIN KINASE-RELATED"/>
    <property type="match status" value="1"/>
</dbReference>
<dbReference type="FunFam" id="3.80.10.10:FF:000233">
    <property type="entry name" value="Leucine-rich repeat receptor-like protein kinase TDR"/>
    <property type="match status" value="1"/>
</dbReference>
<evidence type="ECO:0000256" key="3">
    <source>
        <dbReference type="ARBA" id="ARBA00022475"/>
    </source>
</evidence>
<dbReference type="FunFam" id="1.10.510.10:FF:000714">
    <property type="entry name" value="Kinase family with leucine-rich repeat domain-containing protein"/>
    <property type="match status" value="1"/>
</dbReference>
<dbReference type="PANTHER" id="PTHR48056:SF29">
    <property type="entry name" value="RECEPTOR-LIKE PROTEIN KINASE HSL1"/>
    <property type="match status" value="1"/>
</dbReference>
<dbReference type="FunFam" id="3.30.200.20:FF:000512">
    <property type="entry name" value="Receptor-like protein kinase HSL1"/>
    <property type="match status" value="1"/>
</dbReference>
<feature type="binding site" evidence="15">
    <location>
        <position position="660"/>
    </location>
    <ligand>
        <name>ATP</name>
        <dbReference type="ChEBI" id="CHEBI:30616"/>
    </ligand>
</feature>
<dbReference type="PROSITE" id="PS00108">
    <property type="entry name" value="PROTEIN_KINASE_ST"/>
    <property type="match status" value="1"/>
</dbReference>
<keyword evidence="9 15" id="KW-0547">Nucleotide-binding</keyword>
<evidence type="ECO:0000256" key="11">
    <source>
        <dbReference type="ARBA" id="ARBA00022840"/>
    </source>
</evidence>
<keyword evidence="6 16" id="KW-0812">Transmembrane</keyword>
<evidence type="ECO:0000256" key="14">
    <source>
        <dbReference type="ARBA" id="ARBA00023180"/>
    </source>
</evidence>
<dbReference type="GO" id="GO:0005524">
    <property type="term" value="F:ATP binding"/>
    <property type="evidence" value="ECO:0007669"/>
    <property type="project" value="UniProtKB-UniRule"/>
</dbReference>
<dbReference type="InterPro" id="IPR008271">
    <property type="entry name" value="Ser/Thr_kinase_AS"/>
</dbReference>
<feature type="domain" description="Protein kinase" evidence="17">
    <location>
        <begin position="629"/>
        <end position="923"/>
    </location>
</feature>
<accession>A0AAP0HWU9</accession>
<keyword evidence="12 16" id="KW-1133">Transmembrane helix</keyword>
<dbReference type="Pfam" id="PF00560">
    <property type="entry name" value="LRR_1"/>
    <property type="match status" value="11"/>
</dbReference>
<dbReference type="Gene3D" id="3.30.200.20">
    <property type="entry name" value="Phosphorylase Kinase, domain 1"/>
    <property type="match status" value="1"/>
</dbReference>
<dbReference type="GO" id="GO:0033612">
    <property type="term" value="F:receptor serine/threonine kinase binding"/>
    <property type="evidence" value="ECO:0007669"/>
    <property type="project" value="TreeGrafter"/>
</dbReference>
<keyword evidence="8" id="KW-0677">Repeat</keyword>
<dbReference type="PROSITE" id="PS00107">
    <property type="entry name" value="PROTEIN_KINASE_ATP"/>
    <property type="match status" value="1"/>
</dbReference>
<proteinExistence type="predicted"/>
<evidence type="ECO:0000256" key="4">
    <source>
        <dbReference type="ARBA" id="ARBA00022614"/>
    </source>
</evidence>
<dbReference type="GO" id="GO:0004672">
    <property type="term" value="F:protein kinase activity"/>
    <property type="evidence" value="ECO:0007669"/>
    <property type="project" value="InterPro"/>
</dbReference>
<evidence type="ECO:0000256" key="15">
    <source>
        <dbReference type="PROSITE-ProRule" id="PRU10141"/>
    </source>
</evidence>
<keyword evidence="5" id="KW-0808">Transferase</keyword>
<evidence type="ECO:0000256" key="12">
    <source>
        <dbReference type="ARBA" id="ARBA00022989"/>
    </source>
</evidence>
<dbReference type="GO" id="GO:0009791">
    <property type="term" value="P:post-embryonic development"/>
    <property type="evidence" value="ECO:0007669"/>
    <property type="project" value="UniProtKB-ARBA"/>
</dbReference>
<evidence type="ECO:0000313" key="18">
    <source>
        <dbReference type="EMBL" id="KAK9099210.1"/>
    </source>
</evidence>
<keyword evidence="4" id="KW-0433">Leucine-rich repeat</keyword>
<organism evidence="18 19">
    <name type="scientific">Stephania yunnanensis</name>
    <dbReference type="NCBI Taxonomy" id="152371"/>
    <lineage>
        <taxon>Eukaryota</taxon>
        <taxon>Viridiplantae</taxon>
        <taxon>Streptophyta</taxon>
        <taxon>Embryophyta</taxon>
        <taxon>Tracheophyta</taxon>
        <taxon>Spermatophyta</taxon>
        <taxon>Magnoliopsida</taxon>
        <taxon>Ranunculales</taxon>
        <taxon>Menispermaceae</taxon>
        <taxon>Menispermoideae</taxon>
        <taxon>Cissampelideae</taxon>
        <taxon>Stephania</taxon>
    </lineage>
</organism>
<dbReference type="InterPro" id="IPR001611">
    <property type="entry name" value="Leu-rich_rpt"/>
</dbReference>
<feature type="transmembrane region" description="Helical" evidence="16">
    <location>
        <begin position="571"/>
        <end position="592"/>
    </location>
</feature>
<dbReference type="SMART" id="SM00220">
    <property type="entry name" value="S_TKc"/>
    <property type="match status" value="1"/>
</dbReference>
<keyword evidence="3" id="KW-1003">Cell membrane</keyword>
<dbReference type="FunFam" id="3.80.10.10:FF:000041">
    <property type="entry name" value="LRR receptor-like serine/threonine-protein kinase ERECTA"/>
    <property type="match status" value="1"/>
</dbReference>
<dbReference type="SUPFAM" id="SSF52047">
    <property type="entry name" value="RNI-like"/>
    <property type="match status" value="1"/>
</dbReference>
<dbReference type="Gene3D" id="1.10.510.10">
    <property type="entry name" value="Transferase(Phosphotransferase) domain 1"/>
    <property type="match status" value="1"/>
</dbReference>
<dbReference type="PROSITE" id="PS51450">
    <property type="entry name" value="LRR"/>
    <property type="match status" value="1"/>
</dbReference>
<dbReference type="Pfam" id="PF00069">
    <property type="entry name" value="Pkinase"/>
    <property type="match status" value="1"/>
</dbReference>
<dbReference type="InterPro" id="IPR003591">
    <property type="entry name" value="Leu-rich_rpt_typical-subtyp"/>
</dbReference>
<evidence type="ECO:0000256" key="6">
    <source>
        <dbReference type="ARBA" id="ARBA00022692"/>
    </source>
</evidence>
<dbReference type="InterPro" id="IPR000719">
    <property type="entry name" value="Prot_kinase_dom"/>
</dbReference>
<reference evidence="18 19" key="1">
    <citation type="submission" date="2024-01" db="EMBL/GenBank/DDBJ databases">
        <title>Genome assemblies of Stephania.</title>
        <authorList>
            <person name="Yang L."/>
        </authorList>
    </citation>
    <scope>NUCLEOTIDE SEQUENCE [LARGE SCALE GENOMIC DNA]</scope>
    <source>
        <strain evidence="18">YNDBR</strain>
        <tissue evidence="18">Leaf</tissue>
    </source>
</reference>
<evidence type="ECO:0000259" key="17">
    <source>
        <dbReference type="PROSITE" id="PS50011"/>
    </source>
</evidence>